<reference evidence="5" key="1">
    <citation type="submission" date="2025-08" db="UniProtKB">
        <authorList>
            <consortium name="Ensembl"/>
        </authorList>
    </citation>
    <scope>IDENTIFICATION</scope>
</reference>
<dbReference type="PANTHER" id="PTHR11835:SF60">
    <property type="entry name" value="ISOCITRATE DEHYDROGENASE [NAD] SUBUNIT, MITOCHONDRIAL"/>
    <property type="match status" value="1"/>
</dbReference>
<dbReference type="GO" id="GO:0006099">
    <property type="term" value="P:tricarboxylic acid cycle"/>
    <property type="evidence" value="ECO:0007669"/>
    <property type="project" value="UniProtKB-KW"/>
</dbReference>
<name>A0A671KC39_9TELE</name>
<sequence length="336" mass="37334">IHQPTMTRLIHTVTLIPGDGIGPELTLMFLSFNNIHRFCCVPVDFEVVRVDSSASSEDDINNAVTAIKRNGVALKGEHEQMVHQPQKCLLHISYINILVPYHTSLDLYASVMHCQSLSGVPTCHKDIDVFIIRENTEGEYSSVEHENVPGVVESLKIITRVNSLQISEYVFNLAREKGRRKVTAVHKANIMKLGDGLFLQCCKEVAAGYPEITFDNMIVDNTTMQLVTKPQHNVCAGLVGGSGLVPGVNYGKDYAVFETVRKNRACTGYVWLCHFTSPHFFYTHTACIVICFHMSLYLLSLQLQTVDLGGQGTASEVVHSIMLEIQRGGPRTSEQI</sequence>
<organism evidence="5 6">
    <name type="scientific">Sinocyclocheilus anshuiensis</name>
    <dbReference type="NCBI Taxonomy" id="1608454"/>
    <lineage>
        <taxon>Eukaryota</taxon>
        <taxon>Metazoa</taxon>
        <taxon>Chordata</taxon>
        <taxon>Craniata</taxon>
        <taxon>Vertebrata</taxon>
        <taxon>Euteleostomi</taxon>
        <taxon>Actinopterygii</taxon>
        <taxon>Neopterygii</taxon>
        <taxon>Teleostei</taxon>
        <taxon>Ostariophysi</taxon>
        <taxon>Cypriniformes</taxon>
        <taxon>Cyprinidae</taxon>
        <taxon>Cyprininae</taxon>
        <taxon>Sinocyclocheilus</taxon>
    </lineage>
</organism>
<feature type="domain" description="Isopropylmalate dehydrogenase-like" evidence="4">
    <location>
        <begin position="12"/>
        <end position="321"/>
    </location>
</feature>
<proteinExistence type="inferred from homology"/>
<evidence type="ECO:0000256" key="3">
    <source>
        <dbReference type="ARBA" id="ARBA00022532"/>
    </source>
</evidence>
<dbReference type="GO" id="GO:0005739">
    <property type="term" value="C:mitochondrion"/>
    <property type="evidence" value="ECO:0007669"/>
    <property type="project" value="TreeGrafter"/>
</dbReference>
<reference evidence="5" key="2">
    <citation type="submission" date="2025-09" db="UniProtKB">
        <authorList>
            <consortium name="Ensembl"/>
        </authorList>
    </citation>
    <scope>IDENTIFICATION</scope>
</reference>
<keyword evidence="6" id="KW-1185">Reference proteome</keyword>
<evidence type="ECO:0000256" key="2">
    <source>
        <dbReference type="ARBA" id="ARBA00011525"/>
    </source>
</evidence>
<dbReference type="GO" id="GO:0006102">
    <property type="term" value="P:isocitrate metabolic process"/>
    <property type="evidence" value="ECO:0007669"/>
    <property type="project" value="TreeGrafter"/>
</dbReference>
<comment type="subunit">
    <text evidence="2">Heterooligomer of subunits alpha (IDH3A), beta (IDH3B), and gamma (IDH3G) in the apparent ratio of 2:1:1. The heterodimer containing one IDH3A and one IDH3B subunit and the heterodimer containing one IDH3A and one IDH3G subunit assemble into a heterotetramer (which contains two subunits of IDH3A, one of IDH3B and one of IDH3G) and further into the heterooctamer.</text>
</comment>
<comment type="similarity">
    <text evidence="1">Belongs to the isocitrate and isopropylmalate dehydrogenases family.</text>
</comment>
<evidence type="ECO:0000313" key="5">
    <source>
        <dbReference type="Ensembl" id="ENSSANP00000003464.1"/>
    </source>
</evidence>
<evidence type="ECO:0000259" key="4">
    <source>
        <dbReference type="SMART" id="SM01329"/>
    </source>
</evidence>
<evidence type="ECO:0000313" key="6">
    <source>
        <dbReference type="Proteomes" id="UP000472260"/>
    </source>
</evidence>
<dbReference type="InterPro" id="IPR024084">
    <property type="entry name" value="IsoPropMal-DH-like_dom"/>
</dbReference>
<dbReference type="Pfam" id="PF00180">
    <property type="entry name" value="Iso_dh"/>
    <property type="match status" value="1"/>
</dbReference>
<dbReference type="Ensembl" id="ENSSANT00000003735.1">
    <property type="protein sequence ID" value="ENSSANP00000003464.1"/>
    <property type="gene ID" value="ENSSANG00000001860.1"/>
</dbReference>
<dbReference type="SMART" id="SM01329">
    <property type="entry name" value="Iso_dh"/>
    <property type="match status" value="1"/>
</dbReference>
<evidence type="ECO:0000256" key="1">
    <source>
        <dbReference type="ARBA" id="ARBA00007769"/>
    </source>
</evidence>
<dbReference type="PANTHER" id="PTHR11835">
    <property type="entry name" value="DECARBOXYLATING DEHYDROGENASES-ISOCITRATE, ISOPROPYLMALATE, TARTRATE"/>
    <property type="match status" value="1"/>
</dbReference>
<keyword evidence="3" id="KW-0816">Tricarboxylic acid cycle</keyword>
<dbReference type="SUPFAM" id="SSF53659">
    <property type="entry name" value="Isocitrate/Isopropylmalate dehydrogenase-like"/>
    <property type="match status" value="1"/>
</dbReference>
<dbReference type="AlphaFoldDB" id="A0A671KC39"/>
<protein>
    <submittedName>
        <fullName evidence="5">Isocitrate dehydrogenase (NAD(+)) 3 non-catalytic subunit gamma</fullName>
    </submittedName>
</protein>
<accession>A0A671KC39</accession>
<dbReference type="Gene3D" id="3.40.718.10">
    <property type="entry name" value="Isopropylmalate Dehydrogenase"/>
    <property type="match status" value="1"/>
</dbReference>
<dbReference type="Proteomes" id="UP000472260">
    <property type="component" value="Unassembled WGS sequence"/>
</dbReference>